<dbReference type="GO" id="GO:0032958">
    <property type="term" value="P:inositol phosphate biosynthetic process"/>
    <property type="evidence" value="ECO:0007669"/>
    <property type="project" value="InterPro"/>
</dbReference>
<dbReference type="SUPFAM" id="SSF56104">
    <property type="entry name" value="SAICAR synthase-like"/>
    <property type="match status" value="1"/>
</dbReference>
<keyword evidence="3" id="KW-0547">Nucleotide-binding</keyword>
<dbReference type="GO" id="GO:0047326">
    <property type="term" value="F:inositol-1,3,4,6-tetrakisphosphate 5-kinase activity"/>
    <property type="evidence" value="ECO:0007669"/>
    <property type="project" value="RHEA"/>
</dbReference>
<evidence type="ECO:0000256" key="6">
    <source>
        <dbReference type="ARBA" id="ARBA00036164"/>
    </source>
</evidence>
<evidence type="ECO:0000256" key="4">
    <source>
        <dbReference type="ARBA" id="ARBA00022777"/>
    </source>
</evidence>
<protein>
    <recommendedName>
        <fullName evidence="8">Kinase</fullName>
        <ecNumber evidence="8">2.7.-.-</ecNumber>
    </recommendedName>
</protein>
<comment type="similarity">
    <text evidence="1 8">Belongs to the inositol phosphokinase (IPK) family.</text>
</comment>
<comment type="catalytic activity">
    <reaction evidence="6">
        <text>1D-myo-inositol 1,4,5-trisphosphate + 2 ATP = 1D-myo-inositol 1,3,4,5,6-pentakisphosphate + 2 ADP + 2 H(+)</text>
        <dbReference type="Rhea" id="RHEA:32359"/>
        <dbReference type="ChEBI" id="CHEBI:15378"/>
        <dbReference type="ChEBI" id="CHEBI:30616"/>
        <dbReference type="ChEBI" id="CHEBI:57733"/>
        <dbReference type="ChEBI" id="CHEBI:203600"/>
        <dbReference type="ChEBI" id="CHEBI:456216"/>
        <dbReference type="EC" id="2.7.1.151"/>
    </reaction>
</comment>
<dbReference type="PANTHER" id="PTHR12400">
    <property type="entry name" value="INOSITOL POLYPHOSPHATE KINASE"/>
    <property type="match status" value="1"/>
</dbReference>
<dbReference type="GO" id="GO:0008440">
    <property type="term" value="F:inositol-1,4,5-trisphosphate 3-kinase activity"/>
    <property type="evidence" value="ECO:0007669"/>
    <property type="project" value="TreeGrafter"/>
</dbReference>
<dbReference type="GO" id="GO:0005737">
    <property type="term" value="C:cytoplasm"/>
    <property type="evidence" value="ECO:0007669"/>
    <property type="project" value="TreeGrafter"/>
</dbReference>
<evidence type="ECO:0000256" key="3">
    <source>
        <dbReference type="ARBA" id="ARBA00022741"/>
    </source>
</evidence>
<reference evidence="9" key="1">
    <citation type="submission" date="2015-07" db="EMBL/GenBank/DDBJ databases">
        <title>MeaNS - Measles Nucleotide Surveillance Program.</title>
        <authorList>
            <person name="Tran T."/>
            <person name="Druce J."/>
        </authorList>
    </citation>
    <scope>NUCLEOTIDE SEQUENCE</scope>
    <source>
        <strain evidence="9">UCB-OBI-ISO-001</strain>
        <tissue evidence="9">Gonad</tissue>
    </source>
</reference>
<accession>A0A0L8HHW1</accession>
<evidence type="ECO:0000256" key="5">
    <source>
        <dbReference type="ARBA" id="ARBA00022840"/>
    </source>
</evidence>
<dbReference type="EC" id="2.7.-.-" evidence="8"/>
<dbReference type="OrthoDB" id="338650at2759"/>
<organism evidence="9">
    <name type="scientific">Octopus bimaculoides</name>
    <name type="common">California two-spotted octopus</name>
    <dbReference type="NCBI Taxonomy" id="37653"/>
    <lineage>
        <taxon>Eukaryota</taxon>
        <taxon>Metazoa</taxon>
        <taxon>Spiralia</taxon>
        <taxon>Lophotrochozoa</taxon>
        <taxon>Mollusca</taxon>
        <taxon>Cephalopoda</taxon>
        <taxon>Coleoidea</taxon>
        <taxon>Octopodiformes</taxon>
        <taxon>Octopoda</taxon>
        <taxon>Incirrata</taxon>
        <taxon>Octopodidae</taxon>
        <taxon>Octopus</taxon>
    </lineage>
</organism>
<dbReference type="Gene3D" id="3.30.470.160">
    <property type="entry name" value="Inositol polyphosphate kinase"/>
    <property type="match status" value="1"/>
</dbReference>
<keyword evidence="2 8" id="KW-0808">Transferase</keyword>
<proteinExistence type="inferred from homology"/>
<gene>
    <name evidence="9" type="ORF">OCBIM_220141821mg</name>
</gene>
<dbReference type="GO" id="GO:0005634">
    <property type="term" value="C:nucleus"/>
    <property type="evidence" value="ECO:0007669"/>
    <property type="project" value="TreeGrafter"/>
</dbReference>
<dbReference type="STRING" id="37653.A0A0L8HHW1"/>
<sequence length="321" mass="37194">MATTQSDDNFRQLPPGTKPLDHQVAGHLVNRKNNVISFLQTKEKTLLKLIQLPPRGLRELNFYQTVFDEKAESDPILKRLKDFLPYFYGTCKFDIFPDELYLHLEDMTVEFEKASIADIKIGSQTYDPEASAEKIQYEKIKNQFSTEVGFKLGFRVYRPSTDTFHFACRKKLLQLDRFQILEEGIGEYFNLSESLRKDAVFAILLELIDIKNWFENQRKFAFYSSSILCIYEGLWPCKQHLAAVSRLLPSNHSVVNKNKGDCCATTNLEDLLQSSYGKKDSCVKVKMIDFGHVYTTCERDNNYLIGLDSLINYLKRLLTEL</sequence>
<evidence type="ECO:0000256" key="7">
    <source>
        <dbReference type="ARBA" id="ARBA00036525"/>
    </source>
</evidence>
<dbReference type="KEGG" id="obi:106870575"/>
<dbReference type="PANTHER" id="PTHR12400:SF51">
    <property type="entry name" value="INOSITOL POLYPHOSPHATE MULTIKINASE"/>
    <property type="match status" value="1"/>
</dbReference>
<comment type="catalytic activity">
    <reaction evidence="7">
        <text>1D-myo-inositol 1,3,4,6-tetrakisphosphate + ATP = 1D-myo-inositol 1,3,4,5,6-pentakisphosphate + ADP + H(+)</text>
        <dbReference type="Rhea" id="RHEA:12717"/>
        <dbReference type="ChEBI" id="CHEBI:15378"/>
        <dbReference type="ChEBI" id="CHEBI:30616"/>
        <dbReference type="ChEBI" id="CHEBI:57660"/>
        <dbReference type="ChEBI" id="CHEBI:57733"/>
        <dbReference type="ChEBI" id="CHEBI:456216"/>
        <dbReference type="EC" id="2.7.1.140"/>
    </reaction>
</comment>
<evidence type="ECO:0000256" key="2">
    <source>
        <dbReference type="ARBA" id="ARBA00022679"/>
    </source>
</evidence>
<dbReference type="InterPro" id="IPR005522">
    <property type="entry name" value="IPK"/>
</dbReference>
<dbReference type="InterPro" id="IPR038286">
    <property type="entry name" value="IPK_sf"/>
</dbReference>
<dbReference type="AlphaFoldDB" id="A0A0L8HHW1"/>
<evidence type="ECO:0000256" key="1">
    <source>
        <dbReference type="ARBA" id="ARBA00007374"/>
    </source>
</evidence>
<dbReference type="EMBL" id="KQ418098">
    <property type="protein sequence ID" value="KOF88832.1"/>
    <property type="molecule type" value="Genomic_DNA"/>
</dbReference>
<keyword evidence="5" id="KW-0067">ATP-binding</keyword>
<evidence type="ECO:0000313" key="9">
    <source>
        <dbReference type="EMBL" id="KOF88832.1"/>
    </source>
</evidence>
<dbReference type="OMA" id="DCAFAAT"/>
<evidence type="ECO:0000256" key="8">
    <source>
        <dbReference type="RuleBase" id="RU363090"/>
    </source>
</evidence>
<dbReference type="Pfam" id="PF03770">
    <property type="entry name" value="IPK"/>
    <property type="match status" value="1"/>
</dbReference>
<keyword evidence="4 8" id="KW-0418">Kinase</keyword>
<name>A0A0L8HHW1_OCTBM</name>
<dbReference type="GO" id="GO:0005524">
    <property type="term" value="F:ATP binding"/>
    <property type="evidence" value="ECO:0007669"/>
    <property type="project" value="UniProtKB-KW"/>
</dbReference>